<dbReference type="STRING" id="1123237.Salmuc_04510"/>
<evidence type="ECO:0000313" key="3">
    <source>
        <dbReference type="Proteomes" id="UP000015347"/>
    </source>
</evidence>
<dbReference type="Proteomes" id="UP000015347">
    <property type="component" value="Unassembled WGS sequence"/>
</dbReference>
<feature type="region of interest" description="Disordered" evidence="1">
    <location>
        <begin position="26"/>
        <end position="47"/>
    </location>
</feature>
<dbReference type="HOGENOM" id="CLU_2540647_0_0_5"/>
<accession>S9QF24</accession>
<keyword evidence="3" id="KW-1185">Reference proteome</keyword>
<sequence length="83" mass="9517">MFKIWGQGGLAIHSYAMLRLCRGDSRREHQRGNRRRANGDPTEKIGLHPVSAPRLPLFSWPRRVPAVSRLFKLLAWTPADSRV</sequence>
<proteinExistence type="predicted"/>
<gene>
    <name evidence="2" type="ORF">Salmuc_04510</name>
</gene>
<name>S9QF24_9RHOB</name>
<organism evidence="2 3">
    <name type="scientific">Salipiger mucosus DSM 16094</name>
    <dbReference type="NCBI Taxonomy" id="1123237"/>
    <lineage>
        <taxon>Bacteria</taxon>
        <taxon>Pseudomonadati</taxon>
        <taxon>Pseudomonadota</taxon>
        <taxon>Alphaproteobacteria</taxon>
        <taxon>Rhodobacterales</taxon>
        <taxon>Roseobacteraceae</taxon>
        <taxon>Salipiger</taxon>
    </lineage>
</organism>
<dbReference type="EMBL" id="APVH01000041">
    <property type="protein sequence ID" value="EPX78163.1"/>
    <property type="molecule type" value="Genomic_DNA"/>
</dbReference>
<reference evidence="3" key="1">
    <citation type="journal article" date="2014" name="Stand. Genomic Sci.">
        <title>Genome sequence of the exopolysaccharide-producing Salipiger mucosus type strain (DSM 16094(T)), a moderately halophilic member of the Roseobacter clade.</title>
        <authorList>
            <person name="Riedel T."/>
            <person name="Spring S."/>
            <person name="Fiebig A."/>
            <person name="Petersen J."/>
            <person name="Kyrpides N.C."/>
            <person name="Goker M."/>
            <person name="Klenk H.P."/>
        </authorList>
    </citation>
    <scope>NUCLEOTIDE SEQUENCE [LARGE SCALE GENOMIC DNA]</scope>
    <source>
        <strain evidence="3">DSM 16094</strain>
    </source>
</reference>
<protein>
    <submittedName>
        <fullName evidence="2">Uncharacterized protein</fullName>
    </submittedName>
</protein>
<comment type="caution">
    <text evidence="2">The sequence shown here is derived from an EMBL/GenBank/DDBJ whole genome shotgun (WGS) entry which is preliminary data.</text>
</comment>
<dbReference type="AlphaFoldDB" id="S9QF24"/>
<feature type="compositionally biased region" description="Basic and acidic residues" evidence="1">
    <location>
        <begin position="26"/>
        <end position="46"/>
    </location>
</feature>
<evidence type="ECO:0000313" key="2">
    <source>
        <dbReference type="EMBL" id="EPX78163.1"/>
    </source>
</evidence>
<evidence type="ECO:0000256" key="1">
    <source>
        <dbReference type="SAM" id="MobiDB-lite"/>
    </source>
</evidence>